<gene>
    <name evidence="1" type="primary">GLEAN_08436</name>
    <name evidence="1" type="ORF">TcasGA2_TC008436</name>
</gene>
<proteinExistence type="predicted"/>
<name>D2A200_TRICA</name>
<evidence type="ECO:0000313" key="2">
    <source>
        <dbReference type="Proteomes" id="UP000007266"/>
    </source>
</evidence>
<dbReference type="InParanoid" id="D2A200"/>
<dbReference type="HOGENOM" id="CLU_2267160_0_0_1"/>
<organism evidence="1 2">
    <name type="scientific">Tribolium castaneum</name>
    <name type="common">Red flour beetle</name>
    <dbReference type="NCBI Taxonomy" id="7070"/>
    <lineage>
        <taxon>Eukaryota</taxon>
        <taxon>Metazoa</taxon>
        <taxon>Ecdysozoa</taxon>
        <taxon>Arthropoda</taxon>
        <taxon>Hexapoda</taxon>
        <taxon>Insecta</taxon>
        <taxon>Pterygota</taxon>
        <taxon>Neoptera</taxon>
        <taxon>Endopterygota</taxon>
        <taxon>Coleoptera</taxon>
        <taxon>Polyphaga</taxon>
        <taxon>Cucujiformia</taxon>
        <taxon>Tenebrionidae</taxon>
        <taxon>Tenebrionidae incertae sedis</taxon>
        <taxon>Tribolium</taxon>
    </lineage>
</organism>
<accession>D2A200</accession>
<sequence>MTFRLITGPRNYFRCADKDPISRPLPRHCFDLTFGSHESRFNQRRRCISLPKPPTHMVPVMRRHARRRDGLQPPLQPPASTLLHPKKPLHVFHTTFSSTNSIL</sequence>
<dbReference type="AlphaFoldDB" id="D2A200"/>
<dbReference type="EMBL" id="KQ971338">
    <property type="protein sequence ID" value="EFA02713.1"/>
    <property type="molecule type" value="Genomic_DNA"/>
</dbReference>
<reference evidence="1 2" key="1">
    <citation type="journal article" date="2008" name="Nature">
        <title>The genome of the model beetle and pest Tribolium castaneum.</title>
        <authorList>
            <consortium name="Tribolium Genome Sequencing Consortium"/>
            <person name="Richards S."/>
            <person name="Gibbs R.A."/>
            <person name="Weinstock G.M."/>
            <person name="Brown S.J."/>
            <person name="Denell R."/>
            <person name="Beeman R.W."/>
            <person name="Gibbs R."/>
            <person name="Beeman R.W."/>
            <person name="Brown S.J."/>
            <person name="Bucher G."/>
            <person name="Friedrich M."/>
            <person name="Grimmelikhuijzen C.J."/>
            <person name="Klingler M."/>
            <person name="Lorenzen M."/>
            <person name="Richards S."/>
            <person name="Roth S."/>
            <person name="Schroder R."/>
            <person name="Tautz D."/>
            <person name="Zdobnov E.M."/>
            <person name="Muzny D."/>
            <person name="Gibbs R.A."/>
            <person name="Weinstock G.M."/>
            <person name="Attaway T."/>
            <person name="Bell S."/>
            <person name="Buhay C.J."/>
            <person name="Chandrabose M.N."/>
            <person name="Chavez D."/>
            <person name="Clerk-Blankenburg K.P."/>
            <person name="Cree A."/>
            <person name="Dao M."/>
            <person name="Davis C."/>
            <person name="Chacko J."/>
            <person name="Dinh H."/>
            <person name="Dugan-Rocha S."/>
            <person name="Fowler G."/>
            <person name="Garner T.T."/>
            <person name="Garnes J."/>
            <person name="Gnirke A."/>
            <person name="Hawes A."/>
            <person name="Hernandez J."/>
            <person name="Hines S."/>
            <person name="Holder M."/>
            <person name="Hume J."/>
            <person name="Jhangiani S.N."/>
            <person name="Joshi V."/>
            <person name="Khan Z.M."/>
            <person name="Jackson L."/>
            <person name="Kovar C."/>
            <person name="Kowis A."/>
            <person name="Lee S."/>
            <person name="Lewis L.R."/>
            <person name="Margolis J."/>
            <person name="Morgan M."/>
            <person name="Nazareth L.V."/>
            <person name="Nguyen N."/>
            <person name="Okwuonu G."/>
            <person name="Parker D."/>
            <person name="Richards S."/>
            <person name="Ruiz S.J."/>
            <person name="Santibanez J."/>
            <person name="Savard J."/>
            <person name="Scherer S.E."/>
            <person name="Schneider B."/>
            <person name="Sodergren E."/>
            <person name="Tautz D."/>
            <person name="Vattahil S."/>
            <person name="Villasana D."/>
            <person name="White C.S."/>
            <person name="Wright R."/>
            <person name="Park Y."/>
            <person name="Beeman R.W."/>
            <person name="Lord J."/>
            <person name="Oppert B."/>
            <person name="Lorenzen M."/>
            <person name="Brown S."/>
            <person name="Wang L."/>
            <person name="Savard J."/>
            <person name="Tautz D."/>
            <person name="Richards S."/>
            <person name="Weinstock G."/>
            <person name="Gibbs R.A."/>
            <person name="Liu Y."/>
            <person name="Worley K."/>
            <person name="Weinstock G."/>
            <person name="Elsik C.G."/>
            <person name="Reese J.T."/>
            <person name="Elhaik E."/>
            <person name="Landan G."/>
            <person name="Graur D."/>
            <person name="Arensburger P."/>
            <person name="Atkinson P."/>
            <person name="Beeman R.W."/>
            <person name="Beidler J."/>
            <person name="Brown S.J."/>
            <person name="Demuth J.P."/>
            <person name="Drury D.W."/>
            <person name="Du Y.Z."/>
            <person name="Fujiwara H."/>
            <person name="Lorenzen M."/>
            <person name="Maselli V."/>
            <person name="Osanai M."/>
            <person name="Park Y."/>
            <person name="Robertson H.M."/>
            <person name="Tu Z."/>
            <person name="Wang J.J."/>
            <person name="Wang S."/>
            <person name="Richards S."/>
            <person name="Song H."/>
            <person name="Zhang L."/>
            <person name="Sodergren E."/>
            <person name="Werner D."/>
            <person name="Stanke M."/>
            <person name="Morgenstern B."/>
            <person name="Solovyev V."/>
            <person name="Kosarev P."/>
            <person name="Brown G."/>
            <person name="Chen H.C."/>
            <person name="Ermolaeva O."/>
            <person name="Hlavina W."/>
            <person name="Kapustin Y."/>
            <person name="Kiryutin B."/>
            <person name="Kitts P."/>
            <person name="Maglott D."/>
            <person name="Pruitt K."/>
            <person name="Sapojnikov V."/>
            <person name="Souvorov A."/>
            <person name="Mackey A.J."/>
            <person name="Waterhouse R.M."/>
            <person name="Wyder S."/>
            <person name="Zdobnov E.M."/>
            <person name="Zdobnov E.M."/>
            <person name="Wyder S."/>
            <person name="Kriventseva E.V."/>
            <person name="Kadowaki T."/>
            <person name="Bork P."/>
            <person name="Aranda M."/>
            <person name="Bao R."/>
            <person name="Beermann A."/>
            <person name="Berns N."/>
            <person name="Bolognesi R."/>
            <person name="Bonneton F."/>
            <person name="Bopp D."/>
            <person name="Brown S.J."/>
            <person name="Bucher G."/>
            <person name="Butts T."/>
            <person name="Chaumot A."/>
            <person name="Denell R.E."/>
            <person name="Ferrier D.E."/>
            <person name="Friedrich M."/>
            <person name="Gordon C.M."/>
            <person name="Jindra M."/>
            <person name="Klingler M."/>
            <person name="Lan Q."/>
            <person name="Lattorff H.M."/>
            <person name="Laudet V."/>
            <person name="von Levetsow C."/>
            <person name="Liu Z."/>
            <person name="Lutz R."/>
            <person name="Lynch J.A."/>
            <person name="da Fonseca R.N."/>
            <person name="Posnien N."/>
            <person name="Reuter R."/>
            <person name="Roth S."/>
            <person name="Savard J."/>
            <person name="Schinko J.B."/>
            <person name="Schmitt C."/>
            <person name="Schoppmeier M."/>
            <person name="Schroder R."/>
            <person name="Shippy T.D."/>
            <person name="Simonnet F."/>
            <person name="Marques-Souza H."/>
            <person name="Tautz D."/>
            <person name="Tomoyasu Y."/>
            <person name="Trauner J."/>
            <person name="Van der Zee M."/>
            <person name="Vervoort M."/>
            <person name="Wittkopp N."/>
            <person name="Wimmer E.A."/>
            <person name="Yang X."/>
            <person name="Jones A.K."/>
            <person name="Sattelle D.B."/>
            <person name="Ebert P.R."/>
            <person name="Nelson D."/>
            <person name="Scott J.G."/>
            <person name="Beeman R.W."/>
            <person name="Muthukrishnan S."/>
            <person name="Kramer K.J."/>
            <person name="Arakane Y."/>
            <person name="Beeman R.W."/>
            <person name="Zhu Q."/>
            <person name="Hogenkamp D."/>
            <person name="Dixit R."/>
            <person name="Oppert B."/>
            <person name="Jiang H."/>
            <person name="Zou Z."/>
            <person name="Marshall J."/>
            <person name="Elpidina E."/>
            <person name="Vinokurov K."/>
            <person name="Oppert C."/>
            <person name="Zou Z."/>
            <person name="Evans J."/>
            <person name="Lu Z."/>
            <person name="Zhao P."/>
            <person name="Sumathipala N."/>
            <person name="Altincicek B."/>
            <person name="Vilcinskas A."/>
            <person name="Williams M."/>
            <person name="Hultmark D."/>
            <person name="Hetru C."/>
            <person name="Jiang H."/>
            <person name="Grimmelikhuijzen C.J."/>
            <person name="Hauser F."/>
            <person name="Cazzamali G."/>
            <person name="Williamson M."/>
            <person name="Park Y."/>
            <person name="Li B."/>
            <person name="Tanaka Y."/>
            <person name="Predel R."/>
            <person name="Neupert S."/>
            <person name="Schachtner J."/>
            <person name="Verleyen P."/>
            <person name="Raible F."/>
            <person name="Bork P."/>
            <person name="Friedrich M."/>
            <person name="Walden K.K."/>
            <person name="Robertson H.M."/>
            <person name="Angeli S."/>
            <person name="Foret S."/>
            <person name="Bucher G."/>
            <person name="Schuetz S."/>
            <person name="Maleszka R."/>
            <person name="Wimmer E.A."/>
            <person name="Beeman R.W."/>
            <person name="Lorenzen M."/>
            <person name="Tomoyasu Y."/>
            <person name="Miller S.C."/>
            <person name="Grossmann D."/>
            <person name="Bucher G."/>
        </authorList>
    </citation>
    <scope>NUCLEOTIDE SEQUENCE [LARGE SCALE GENOMIC DNA]</scope>
    <source>
        <strain evidence="1 2">Georgia GA2</strain>
    </source>
</reference>
<protein>
    <submittedName>
        <fullName evidence="1">Uncharacterized protein</fullName>
    </submittedName>
</protein>
<keyword evidence="2" id="KW-1185">Reference proteome</keyword>
<dbReference type="Proteomes" id="UP000007266">
    <property type="component" value="Linkage group 4"/>
</dbReference>
<evidence type="ECO:0000313" key="1">
    <source>
        <dbReference type="EMBL" id="EFA02713.1"/>
    </source>
</evidence>
<reference evidence="1 2" key="2">
    <citation type="journal article" date="2010" name="Nucleic Acids Res.">
        <title>BeetleBase in 2010: revisions to provide comprehensive genomic information for Tribolium castaneum.</title>
        <authorList>
            <person name="Kim H.S."/>
            <person name="Murphy T."/>
            <person name="Xia J."/>
            <person name="Caragea D."/>
            <person name="Park Y."/>
            <person name="Beeman R.W."/>
            <person name="Lorenzen M.D."/>
            <person name="Butcher S."/>
            <person name="Manak J.R."/>
            <person name="Brown S.J."/>
        </authorList>
    </citation>
    <scope>GENOME REANNOTATION</scope>
    <source>
        <strain evidence="1 2">Georgia GA2</strain>
    </source>
</reference>